<dbReference type="EMBL" id="WSLF01000001">
    <property type="protein sequence ID" value="KAE9637144.1"/>
    <property type="molecule type" value="Genomic_DNA"/>
</dbReference>
<name>A0A7C8LL86_9FIRM</name>
<evidence type="ECO:0000256" key="5">
    <source>
        <dbReference type="SAM" id="Phobius"/>
    </source>
</evidence>
<feature type="transmembrane region" description="Helical" evidence="5">
    <location>
        <begin position="177"/>
        <end position="201"/>
    </location>
</feature>
<dbReference type="AlphaFoldDB" id="A0A7C8LL86"/>
<dbReference type="OrthoDB" id="1715999at2"/>
<organism evidence="7 8">
    <name type="scientific">Defluviitalea raffinosedens</name>
    <dbReference type="NCBI Taxonomy" id="1450156"/>
    <lineage>
        <taxon>Bacteria</taxon>
        <taxon>Bacillati</taxon>
        <taxon>Bacillota</taxon>
        <taxon>Clostridia</taxon>
        <taxon>Lachnospirales</taxon>
        <taxon>Defluviitaleaceae</taxon>
        <taxon>Defluviitalea</taxon>
    </lineage>
</organism>
<feature type="transmembrane region" description="Helical" evidence="5">
    <location>
        <begin position="93"/>
        <end position="120"/>
    </location>
</feature>
<evidence type="ECO:0000256" key="2">
    <source>
        <dbReference type="ARBA" id="ARBA00022692"/>
    </source>
</evidence>
<comment type="caution">
    <text evidence="7">The sequence shown here is derived from an EMBL/GenBank/DDBJ whole genome shotgun (WGS) entry which is preliminary data.</text>
</comment>
<accession>A0A7C8LL86</accession>
<dbReference type="InterPro" id="IPR006977">
    <property type="entry name" value="Yip1_dom"/>
</dbReference>
<evidence type="ECO:0000259" key="6">
    <source>
        <dbReference type="Pfam" id="PF04893"/>
    </source>
</evidence>
<protein>
    <recommendedName>
        <fullName evidence="6">Yip1 domain-containing protein</fullName>
    </recommendedName>
</protein>
<dbReference type="GO" id="GO:0016020">
    <property type="term" value="C:membrane"/>
    <property type="evidence" value="ECO:0007669"/>
    <property type="project" value="UniProtKB-SubCell"/>
</dbReference>
<keyword evidence="4 5" id="KW-0472">Membrane</keyword>
<dbReference type="Pfam" id="PF04893">
    <property type="entry name" value="Yip1"/>
    <property type="match status" value="1"/>
</dbReference>
<evidence type="ECO:0000256" key="3">
    <source>
        <dbReference type="ARBA" id="ARBA00022989"/>
    </source>
</evidence>
<gene>
    <name evidence="7" type="ORF">GND95_01565</name>
</gene>
<keyword evidence="8" id="KW-1185">Reference proteome</keyword>
<evidence type="ECO:0000256" key="4">
    <source>
        <dbReference type="ARBA" id="ARBA00023136"/>
    </source>
</evidence>
<dbReference type="Proteomes" id="UP000483018">
    <property type="component" value="Unassembled WGS sequence"/>
</dbReference>
<keyword evidence="2 5" id="KW-0812">Transmembrane</keyword>
<proteinExistence type="predicted"/>
<evidence type="ECO:0000256" key="1">
    <source>
        <dbReference type="ARBA" id="ARBA00004141"/>
    </source>
</evidence>
<sequence>MESNLNLQPVAEEQPLGFLSKLVKIFTSPTEVLENISHYPKILMPLIYSSVIMIITYFIRMPLLEITQKKVSDLYLQKYGIDMSQNLQASDSINYISAFLAPISIIVMWAIGGLFLWLLVKIFGGKSSVKQILSLYAHVMMISVTGSLIAAPIGLLLNTDIIIFSPVVFMPNGDISSFLYNFLMLAEVFSIWSMIIAGLGISILNEFSKVKGIVISMIYLIIGNALTALIAILPYLTLNLYQNM</sequence>
<comment type="subcellular location">
    <subcellularLocation>
        <location evidence="1">Membrane</location>
        <topology evidence="1">Multi-pass membrane protein</topology>
    </subcellularLocation>
</comment>
<feature type="transmembrane region" description="Helical" evidence="5">
    <location>
        <begin position="213"/>
        <end position="236"/>
    </location>
</feature>
<evidence type="ECO:0000313" key="8">
    <source>
        <dbReference type="Proteomes" id="UP000483018"/>
    </source>
</evidence>
<keyword evidence="3 5" id="KW-1133">Transmembrane helix</keyword>
<reference evidence="7 8" key="1">
    <citation type="submission" date="2019-12" db="EMBL/GenBank/DDBJ databases">
        <title>Defluviitalea raffinosedens, isolated from a biogas fermenter, genome sequencing and characterization.</title>
        <authorList>
            <person name="Rettenmaier R."/>
            <person name="Schneider M."/>
            <person name="Neuhaus K."/>
            <person name="Liebl W."/>
            <person name="Zverlov V."/>
        </authorList>
    </citation>
    <scope>NUCLEOTIDE SEQUENCE [LARGE SCALE GENOMIC DNA]</scope>
    <source>
        <strain evidence="7 8">249c-K6</strain>
    </source>
</reference>
<feature type="domain" description="Yip1" evidence="6">
    <location>
        <begin position="24"/>
        <end position="229"/>
    </location>
</feature>
<dbReference type="RefSeq" id="WP_158739054.1">
    <property type="nucleotide sequence ID" value="NZ_JAFBEP010000017.1"/>
</dbReference>
<evidence type="ECO:0000313" key="7">
    <source>
        <dbReference type="EMBL" id="KAE9637144.1"/>
    </source>
</evidence>
<feature type="transmembrane region" description="Helical" evidence="5">
    <location>
        <begin position="42"/>
        <end position="59"/>
    </location>
</feature>
<feature type="transmembrane region" description="Helical" evidence="5">
    <location>
        <begin position="132"/>
        <end position="157"/>
    </location>
</feature>